<evidence type="ECO:0000256" key="1">
    <source>
        <dbReference type="ARBA" id="ARBA00004141"/>
    </source>
</evidence>
<feature type="transmembrane region" description="Helical" evidence="8">
    <location>
        <begin position="231"/>
        <end position="248"/>
    </location>
</feature>
<dbReference type="GO" id="GO:0005789">
    <property type="term" value="C:endoplasmic reticulum membrane"/>
    <property type="evidence" value="ECO:0007669"/>
    <property type="project" value="TreeGrafter"/>
</dbReference>
<keyword evidence="3" id="KW-0813">Transport</keyword>
<dbReference type="GO" id="GO:0000139">
    <property type="term" value="C:Golgi membrane"/>
    <property type="evidence" value="ECO:0007669"/>
    <property type="project" value="TreeGrafter"/>
</dbReference>
<evidence type="ECO:0000256" key="2">
    <source>
        <dbReference type="ARBA" id="ARBA00010694"/>
    </source>
</evidence>
<dbReference type="Proteomes" id="UP000827092">
    <property type="component" value="Unassembled WGS sequence"/>
</dbReference>
<protein>
    <recommendedName>
        <fullName evidence="7">Adenosine 3'-phospho 5'-phosphosulfate transporter 1</fullName>
    </recommendedName>
</protein>
<evidence type="ECO:0000313" key="9">
    <source>
        <dbReference type="EMBL" id="KAG8183437.1"/>
    </source>
</evidence>
<dbReference type="EMBL" id="JAFNEN010000418">
    <property type="protein sequence ID" value="KAG8183437.1"/>
    <property type="molecule type" value="Genomic_DNA"/>
</dbReference>
<feature type="non-terminal residue" evidence="9">
    <location>
        <position position="407"/>
    </location>
</feature>
<accession>A0AAV6UH92</accession>
<dbReference type="PANTHER" id="PTHR10778">
    <property type="entry name" value="SOLUTE CARRIER FAMILY 35 MEMBER B"/>
    <property type="match status" value="1"/>
</dbReference>
<keyword evidence="6 8" id="KW-0472">Membrane</keyword>
<evidence type="ECO:0000256" key="7">
    <source>
        <dbReference type="ARBA" id="ARBA00039668"/>
    </source>
</evidence>
<evidence type="ECO:0000256" key="5">
    <source>
        <dbReference type="ARBA" id="ARBA00022989"/>
    </source>
</evidence>
<feature type="transmembrane region" description="Helical" evidence="8">
    <location>
        <begin position="205"/>
        <end position="224"/>
    </location>
</feature>
<evidence type="ECO:0000256" key="3">
    <source>
        <dbReference type="ARBA" id="ARBA00022448"/>
    </source>
</evidence>
<keyword evidence="4 8" id="KW-0812">Transmembrane</keyword>
<dbReference type="InterPro" id="IPR013657">
    <property type="entry name" value="SCL35B1-4/HUT1"/>
</dbReference>
<organism evidence="9 10">
    <name type="scientific">Oedothorax gibbosus</name>
    <dbReference type="NCBI Taxonomy" id="931172"/>
    <lineage>
        <taxon>Eukaryota</taxon>
        <taxon>Metazoa</taxon>
        <taxon>Ecdysozoa</taxon>
        <taxon>Arthropoda</taxon>
        <taxon>Chelicerata</taxon>
        <taxon>Arachnida</taxon>
        <taxon>Araneae</taxon>
        <taxon>Araneomorphae</taxon>
        <taxon>Entelegynae</taxon>
        <taxon>Araneoidea</taxon>
        <taxon>Linyphiidae</taxon>
        <taxon>Erigoninae</taxon>
        <taxon>Oedothorax</taxon>
    </lineage>
</organism>
<keyword evidence="5 8" id="KW-1133">Transmembrane helix</keyword>
<dbReference type="Pfam" id="PF08449">
    <property type="entry name" value="UAA"/>
    <property type="match status" value="1"/>
</dbReference>
<dbReference type="GO" id="GO:0046964">
    <property type="term" value="F:3'-phosphoadenosine 5'-phosphosulfate transmembrane transporter activity"/>
    <property type="evidence" value="ECO:0007669"/>
    <property type="project" value="TreeGrafter"/>
</dbReference>
<dbReference type="PANTHER" id="PTHR10778:SF13">
    <property type="entry name" value="ADENOSINE 3'-PHOSPHO 5'-PHOSPHOSULFATE TRANSPORTER 1"/>
    <property type="match status" value="1"/>
</dbReference>
<evidence type="ECO:0000313" key="10">
    <source>
        <dbReference type="Proteomes" id="UP000827092"/>
    </source>
</evidence>
<feature type="transmembrane region" description="Helical" evidence="8">
    <location>
        <begin position="78"/>
        <end position="98"/>
    </location>
</feature>
<comment type="caution">
    <text evidence="9">The sequence shown here is derived from an EMBL/GenBank/DDBJ whole genome shotgun (WGS) entry which is preliminary data.</text>
</comment>
<proteinExistence type="inferred from homology"/>
<reference evidence="9 10" key="1">
    <citation type="journal article" date="2022" name="Nat. Ecol. Evol.">
        <title>A masculinizing supergene underlies an exaggerated male reproductive morph in a spider.</title>
        <authorList>
            <person name="Hendrickx F."/>
            <person name="De Corte Z."/>
            <person name="Sonet G."/>
            <person name="Van Belleghem S.M."/>
            <person name="Kostlbacher S."/>
            <person name="Vangestel C."/>
        </authorList>
    </citation>
    <scope>NUCLEOTIDE SEQUENCE [LARGE SCALE GENOMIC DNA]</scope>
    <source>
        <strain evidence="9">W744_W776</strain>
    </source>
</reference>
<sequence>MSMEWMESWAFRLLKNLIGYATVAVPGYFLYRYYKDRKFSGPPDLRWWQKCITLFVHGQEEFRQLEVSKSKPTAYMKALIMLGCFTGLQIFFLTWGYLQEKIMTQEYKNSNGEVQRFTDSQFLVFVNRFLAFIFASTYVSISQQPRHIAPLFKYSYCSFSNIMSSWFQYEALKYVSFPTQVLSKASKIIPVMIMSKIISKKSYKYHEYATAVVISIGTGIFLLSGKKSSDIVTTTTVSGVVILISYIASDSFTSNWQEALYKQYRMSSVQMMCGVNFFSCITRFIKKLLTLIEHGAKQHLKHLTEYFTFLLEFAKMGEEECQFLLSIEAISTIVNFYLGQKGADYVEVLSDEEEDDEEEVVAAVDDKYKPASLEKMITLIALLAEKSRDEERLQLSVNDFNAVAGGK</sequence>
<evidence type="ECO:0000256" key="6">
    <source>
        <dbReference type="ARBA" id="ARBA00023136"/>
    </source>
</evidence>
<evidence type="ECO:0000256" key="8">
    <source>
        <dbReference type="SAM" id="Phobius"/>
    </source>
</evidence>
<dbReference type="AlphaFoldDB" id="A0AAV6UH92"/>
<feature type="transmembrane region" description="Helical" evidence="8">
    <location>
        <begin position="12"/>
        <end position="31"/>
    </location>
</feature>
<evidence type="ECO:0000256" key="4">
    <source>
        <dbReference type="ARBA" id="ARBA00022692"/>
    </source>
</evidence>
<comment type="similarity">
    <text evidence="2">Belongs to the nucleotide-sugar transporter family. SLC35B subfamily.</text>
</comment>
<name>A0AAV6UH92_9ARAC</name>
<gene>
    <name evidence="9" type="ORF">JTE90_023193</name>
</gene>
<comment type="subcellular location">
    <subcellularLocation>
        <location evidence="1">Membrane</location>
        <topology evidence="1">Multi-pass membrane protein</topology>
    </subcellularLocation>
</comment>
<keyword evidence="10" id="KW-1185">Reference proteome</keyword>